<dbReference type="Gene3D" id="2.40.50.140">
    <property type="entry name" value="Nucleic acid-binding proteins"/>
    <property type="match status" value="1"/>
</dbReference>
<dbReference type="GO" id="GO:0005524">
    <property type="term" value="F:ATP binding"/>
    <property type="evidence" value="ECO:0007669"/>
    <property type="project" value="UniProtKB-KW"/>
</dbReference>
<dbReference type="eggNOG" id="KOG0556">
    <property type="taxonomic scope" value="Eukaryota"/>
</dbReference>
<keyword evidence="9" id="KW-0030">Aminoacyl-tRNA synthetase</keyword>
<dbReference type="GO" id="GO:0003723">
    <property type="term" value="F:RNA binding"/>
    <property type="evidence" value="ECO:0007669"/>
    <property type="project" value="TreeGrafter"/>
</dbReference>
<dbReference type="InParanoid" id="G0QPK2"/>
<protein>
    <recommendedName>
        <fullName evidence="3">aspartate--tRNA ligase</fullName>
        <ecNumber evidence="3">6.1.1.12</ecNumber>
    </recommendedName>
</protein>
<dbReference type="InterPro" id="IPR002312">
    <property type="entry name" value="Asp/Asn-tRNA-synth_IIb"/>
</dbReference>
<dbReference type="CDD" id="cd00776">
    <property type="entry name" value="AsxRS_core"/>
    <property type="match status" value="1"/>
</dbReference>
<evidence type="ECO:0000256" key="3">
    <source>
        <dbReference type="ARBA" id="ARBA00012841"/>
    </source>
</evidence>
<comment type="subcellular location">
    <subcellularLocation>
        <location evidence="1">Cytoplasm</location>
    </subcellularLocation>
</comment>
<dbReference type="Pfam" id="PF00152">
    <property type="entry name" value="tRNA-synt_2"/>
    <property type="match status" value="1"/>
</dbReference>
<dbReference type="GO" id="GO:0004815">
    <property type="term" value="F:aspartate-tRNA ligase activity"/>
    <property type="evidence" value="ECO:0007669"/>
    <property type="project" value="UniProtKB-EC"/>
</dbReference>
<dbReference type="PANTHER" id="PTHR43450:SF1">
    <property type="entry name" value="ASPARTATE--TRNA LIGASE, CYTOPLASMIC"/>
    <property type="match status" value="1"/>
</dbReference>
<dbReference type="EC" id="6.1.1.12" evidence="3"/>
<dbReference type="RefSeq" id="XP_004036839.1">
    <property type="nucleotide sequence ID" value="XM_004036791.1"/>
</dbReference>
<keyword evidence="6" id="KW-0547">Nucleotide-binding</keyword>
<keyword evidence="4" id="KW-0963">Cytoplasm</keyword>
<dbReference type="InterPro" id="IPR004523">
    <property type="entry name" value="Asp-tRNA_synthase_2"/>
</dbReference>
<name>G0QPK2_ICHMU</name>
<accession>G0QPK2</accession>
<dbReference type="NCBIfam" id="TIGR00458">
    <property type="entry name" value="aspS_nondisc"/>
    <property type="match status" value="1"/>
</dbReference>
<dbReference type="InterPro" id="IPR006195">
    <property type="entry name" value="aa-tRNA-synth_II"/>
</dbReference>
<dbReference type="InterPro" id="IPR045864">
    <property type="entry name" value="aa-tRNA-synth_II/BPL/LPL"/>
</dbReference>
<evidence type="ECO:0000313" key="14">
    <source>
        <dbReference type="Proteomes" id="UP000008983"/>
    </source>
</evidence>
<evidence type="ECO:0000256" key="8">
    <source>
        <dbReference type="ARBA" id="ARBA00022917"/>
    </source>
</evidence>
<evidence type="ECO:0000256" key="4">
    <source>
        <dbReference type="ARBA" id="ARBA00022490"/>
    </source>
</evidence>
<dbReference type="PRINTS" id="PR01042">
    <property type="entry name" value="TRNASYNTHASP"/>
</dbReference>
<evidence type="ECO:0000256" key="7">
    <source>
        <dbReference type="ARBA" id="ARBA00022840"/>
    </source>
</evidence>
<dbReference type="AlphaFoldDB" id="G0QPK2"/>
<comment type="similarity">
    <text evidence="2">Belongs to the class-II aminoacyl-tRNA synthetase family. Type 2 subfamily.</text>
</comment>
<keyword evidence="14" id="KW-1185">Reference proteome</keyword>
<evidence type="ECO:0000256" key="1">
    <source>
        <dbReference type="ARBA" id="ARBA00004496"/>
    </source>
</evidence>
<dbReference type="OMA" id="WVHEIRD"/>
<organism evidence="13 14">
    <name type="scientific">Ichthyophthirius multifiliis</name>
    <name type="common">White spot disease agent</name>
    <name type="synonym">Ich</name>
    <dbReference type="NCBI Taxonomy" id="5932"/>
    <lineage>
        <taxon>Eukaryota</taxon>
        <taxon>Sar</taxon>
        <taxon>Alveolata</taxon>
        <taxon>Ciliophora</taxon>
        <taxon>Intramacronucleata</taxon>
        <taxon>Oligohymenophorea</taxon>
        <taxon>Hymenostomatida</taxon>
        <taxon>Ophryoglenina</taxon>
        <taxon>Ichthyophthirius</taxon>
    </lineage>
</organism>
<dbReference type="SUPFAM" id="SSF50249">
    <property type="entry name" value="Nucleic acid-binding proteins"/>
    <property type="match status" value="1"/>
</dbReference>
<dbReference type="CDD" id="cd04320">
    <property type="entry name" value="AspRS_cyto_N"/>
    <property type="match status" value="1"/>
</dbReference>
<dbReference type="FunCoup" id="G0QPK2">
    <property type="interactions" value="605"/>
</dbReference>
<evidence type="ECO:0000256" key="5">
    <source>
        <dbReference type="ARBA" id="ARBA00022598"/>
    </source>
</evidence>
<keyword evidence="5" id="KW-0436">Ligase</keyword>
<dbReference type="FunFam" id="2.40.50.140:FF:000132">
    <property type="entry name" value="Aspartyl-tRNA synthetase, cytoplasmic"/>
    <property type="match status" value="1"/>
</dbReference>
<evidence type="ECO:0000256" key="10">
    <source>
        <dbReference type="ARBA" id="ARBA00047904"/>
    </source>
</evidence>
<feature type="region of interest" description="Disordered" evidence="11">
    <location>
        <begin position="35"/>
        <end position="62"/>
    </location>
</feature>
<dbReference type="Proteomes" id="UP000008983">
    <property type="component" value="Unassembled WGS sequence"/>
</dbReference>
<dbReference type="NCBIfam" id="NF003483">
    <property type="entry name" value="PRK05159.1"/>
    <property type="match status" value="1"/>
</dbReference>
<dbReference type="STRING" id="857967.G0QPK2"/>
<dbReference type="FunFam" id="3.30.930.10:FF:000013">
    <property type="entry name" value="Aspartate--tRNA ligase, cytoplasmic"/>
    <property type="match status" value="1"/>
</dbReference>
<dbReference type="PROSITE" id="PS50862">
    <property type="entry name" value="AA_TRNA_LIGASE_II"/>
    <property type="match status" value="1"/>
</dbReference>
<dbReference type="EMBL" id="GL983563">
    <property type="protein sequence ID" value="EGR32853.1"/>
    <property type="molecule type" value="Genomic_DNA"/>
</dbReference>
<keyword evidence="7" id="KW-0067">ATP-binding</keyword>
<evidence type="ECO:0000259" key="12">
    <source>
        <dbReference type="PROSITE" id="PS50862"/>
    </source>
</evidence>
<evidence type="ECO:0000313" key="13">
    <source>
        <dbReference type="EMBL" id="EGR32853.1"/>
    </source>
</evidence>
<feature type="non-terminal residue" evidence="13">
    <location>
        <position position="1"/>
    </location>
</feature>
<gene>
    <name evidence="13" type="ORF">IMG5_068760</name>
</gene>
<dbReference type="GO" id="GO:0017101">
    <property type="term" value="C:aminoacyl-tRNA synthetase multienzyme complex"/>
    <property type="evidence" value="ECO:0007669"/>
    <property type="project" value="TreeGrafter"/>
</dbReference>
<feature type="domain" description="Aminoacyl-transfer RNA synthetases class-II family profile" evidence="12">
    <location>
        <begin position="288"/>
        <end position="593"/>
    </location>
</feature>
<dbReference type="OrthoDB" id="296970at2759"/>
<dbReference type="InterPro" id="IPR012340">
    <property type="entry name" value="NA-bd_OB-fold"/>
</dbReference>
<dbReference type="InterPro" id="IPR004364">
    <property type="entry name" value="Aa-tRNA-synt_II"/>
</dbReference>
<dbReference type="GO" id="GO:0005829">
    <property type="term" value="C:cytosol"/>
    <property type="evidence" value="ECO:0007669"/>
    <property type="project" value="TreeGrafter"/>
</dbReference>
<dbReference type="Gene3D" id="3.30.930.10">
    <property type="entry name" value="Bira Bifunctional Protein, Domain 2"/>
    <property type="match status" value="1"/>
</dbReference>
<dbReference type="PANTHER" id="PTHR43450">
    <property type="entry name" value="ASPARTYL-TRNA SYNTHETASE"/>
    <property type="match status" value="1"/>
</dbReference>
<dbReference type="SUPFAM" id="SSF55681">
    <property type="entry name" value="Class II aaRS and biotin synthetases"/>
    <property type="match status" value="1"/>
</dbReference>
<feature type="compositionally biased region" description="Basic and acidic residues" evidence="11">
    <location>
        <begin position="245"/>
        <end position="262"/>
    </location>
</feature>
<evidence type="ECO:0000256" key="6">
    <source>
        <dbReference type="ARBA" id="ARBA00022741"/>
    </source>
</evidence>
<feature type="region of interest" description="Disordered" evidence="11">
    <location>
        <begin position="230"/>
        <end position="264"/>
    </location>
</feature>
<dbReference type="GO" id="GO:0006422">
    <property type="term" value="P:aspartyl-tRNA aminoacylation"/>
    <property type="evidence" value="ECO:0007669"/>
    <property type="project" value="InterPro"/>
</dbReference>
<dbReference type="GeneID" id="14909028"/>
<reference evidence="13 14" key="1">
    <citation type="submission" date="2011-07" db="EMBL/GenBank/DDBJ databases">
        <authorList>
            <person name="Coyne R."/>
            <person name="Brami D."/>
            <person name="Johnson J."/>
            <person name="Hostetler J."/>
            <person name="Hannick L."/>
            <person name="Clark T."/>
            <person name="Cassidy-Hanley D."/>
            <person name="Inman J."/>
        </authorList>
    </citation>
    <scope>NUCLEOTIDE SEQUENCE [LARGE SCALE GENOMIC DNA]</scope>
    <source>
        <strain evidence="13 14">G5</strain>
    </source>
</reference>
<evidence type="ECO:0000256" key="11">
    <source>
        <dbReference type="SAM" id="MobiDB-lite"/>
    </source>
</evidence>
<proteinExistence type="inferred from homology"/>
<evidence type="ECO:0000256" key="2">
    <source>
        <dbReference type="ARBA" id="ARBA00005312"/>
    </source>
</evidence>
<comment type="catalytic activity">
    <reaction evidence="10">
        <text>tRNA(Asp) + L-aspartate + ATP = L-aspartyl-tRNA(Asp) + AMP + diphosphate</text>
        <dbReference type="Rhea" id="RHEA:19649"/>
        <dbReference type="Rhea" id="RHEA-COMP:9660"/>
        <dbReference type="Rhea" id="RHEA-COMP:9678"/>
        <dbReference type="ChEBI" id="CHEBI:29991"/>
        <dbReference type="ChEBI" id="CHEBI:30616"/>
        <dbReference type="ChEBI" id="CHEBI:33019"/>
        <dbReference type="ChEBI" id="CHEBI:78442"/>
        <dbReference type="ChEBI" id="CHEBI:78516"/>
        <dbReference type="ChEBI" id="CHEBI:456215"/>
        <dbReference type="EC" id="6.1.1.12"/>
    </reaction>
</comment>
<keyword evidence="8" id="KW-0648">Protein biosynthesis</keyword>
<evidence type="ECO:0000256" key="9">
    <source>
        <dbReference type="ARBA" id="ARBA00023146"/>
    </source>
</evidence>
<dbReference type="HAMAP" id="MF_02075">
    <property type="entry name" value="Asp_tRNA_synth_type2"/>
    <property type="match status" value="1"/>
</dbReference>
<sequence>IYFKEYNNYKILLYKTINIKTCQFSSTYKMSDQQQQQQLQEDAQKTVQQQQRNPKKLEKEQEKERKRLEKEAALLKEQEEKWQKELQEDTSKNLYGDYPIVQSQDKTNRKWTKVKDIDEKLVGQTVLIRSRIHTSRVKGNVGFLVLREQFFTIQAMAQKTDQVSKTMLKWIGKVPCESLVDVYAKVSQPEVEIKSTTQKVELQIEKIYLVSRSKAVLPFQLEDASRQMKKEDQLKEYQQNQEQQQEQKQEKQQQEEEQKENKSVVVNMKTRLDNRIIDLRTPAKQAIFRLQSGICQLFREYLISQDFVEIHTPKLIGGTSEGGSNVFKLKYFKQDACLAQSPQLYKQMCIQSDFERVFEIGPVFRAENSFTHRHMCEFTGLDIEMTIKENYHELLDLFAELFIFIFQGIEQRYKKELEAINSQFPFEPFKIKTPIVKLTFEEGCKLLKEAGIEQSVHEDLDTDVEKKLGLIVREKYDTDFYMMHRYPVSARPFYTMLCHDDPRFTLSYDFFMRGQEITSGAQRNHDPASLAIRAQECGINVDTIKEYIDSMAYGAYPHGGCGIGLERVLFLYCDLYDIRNGCMFPRDPKRLAP</sequence>